<organism evidence="1 2">
    <name type="scientific">Lupinus angustifolius</name>
    <name type="common">Narrow-leaved blue lupine</name>
    <dbReference type="NCBI Taxonomy" id="3871"/>
    <lineage>
        <taxon>Eukaryota</taxon>
        <taxon>Viridiplantae</taxon>
        <taxon>Streptophyta</taxon>
        <taxon>Embryophyta</taxon>
        <taxon>Tracheophyta</taxon>
        <taxon>Spermatophyta</taxon>
        <taxon>Magnoliopsida</taxon>
        <taxon>eudicotyledons</taxon>
        <taxon>Gunneridae</taxon>
        <taxon>Pentapetalae</taxon>
        <taxon>rosids</taxon>
        <taxon>fabids</taxon>
        <taxon>Fabales</taxon>
        <taxon>Fabaceae</taxon>
        <taxon>Papilionoideae</taxon>
        <taxon>50 kb inversion clade</taxon>
        <taxon>genistoids sensu lato</taxon>
        <taxon>core genistoids</taxon>
        <taxon>Genisteae</taxon>
        <taxon>Lupinus</taxon>
    </lineage>
</organism>
<sequence length="117" mass="13383">MWNGSRSTDQRITGDNRLMTPKSSYRWSRLASISMSTHHILDLKKVPRGELRGANPSTRGMGWANLWCTSFYANSSTGLLSWYGRAAAPREILLYTSSRMRFLNKTSIGERCKHREV</sequence>
<dbReference type="Proteomes" id="UP000188354">
    <property type="component" value="Chromosome LG12"/>
</dbReference>
<proteinExistence type="predicted"/>
<name>A0A1J7GK70_LUPAN</name>
<evidence type="ECO:0000313" key="1">
    <source>
        <dbReference type="EMBL" id="OIW00879.1"/>
    </source>
</evidence>
<dbReference type="EMBL" id="CM007372">
    <property type="protein sequence ID" value="OIW00879.1"/>
    <property type="molecule type" value="Genomic_DNA"/>
</dbReference>
<dbReference type="AlphaFoldDB" id="A0A1J7GK70"/>
<protein>
    <submittedName>
        <fullName evidence="1">Uncharacterized protein</fullName>
    </submittedName>
</protein>
<accession>A0A1J7GK70</accession>
<evidence type="ECO:0000313" key="2">
    <source>
        <dbReference type="Proteomes" id="UP000188354"/>
    </source>
</evidence>
<dbReference type="Gramene" id="OIW00879">
    <property type="protein sequence ID" value="OIW00879"/>
    <property type="gene ID" value="TanjilG_22677"/>
</dbReference>
<gene>
    <name evidence="1" type="ORF">TanjilG_22677</name>
</gene>
<keyword evidence="2" id="KW-1185">Reference proteome</keyword>
<reference evidence="1 2" key="1">
    <citation type="journal article" date="2017" name="Plant Biotechnol. J.">
        <title>A comprehensive draft genome sequence for lupin (Lupinus angustifolius), an emerging health food: insights into plant-microbe interactions and legume evolution.</title>
        <authorList>
            <person name="Hane J.K."/>
            <person name="Ming Y."/>
            <person name="Kamphuis L.G."/>
            <person name="Nelson M.N."/>
            <person name="Garg G."/>
            <person name="Atkins C.A."/>
            <person name="Bayer P.E."/>
            <person name="Bravo A."/>
            <person name="Bringans S."/>
            <person name="Cannon S."/>
            <person name="Edwards D."/>
            <person name="Foley R."/>
            <person name="Gao L.L."/>
            <person name="Harrison M.J."/>
            <person name="Huang W."/>
            <person name="Hurgobin B."/>
            <person name="Li S."/>
            <person name="Liu C.W."/>
            <person name="McGrath A."/>
            <person name="Morahan G."/>
            <person name="Murray J."/>
            <person name="Weller J."/>
            <person name="Jian J."/>
            <person name="Singh K.B."/>
        </authorList>
    </citation>
    <scope>NUCLEOTIDE SEQUENCE [LARGE SCALE GENOMIC DNA]</scope>
    <source>
        <strain evidence="2">cv. Tanjil</strain>
        <tissue evidence="1">Whole plant</tissue>
    </source>
</reference>